<accession>A0ABD1ENH1</accession>
<keyword evidence="1" id="KW-1133">Transmembrane helix</keyword>
<sequence>MKLIILVVICIISVCNAAPKIDNVSWNNVIEVGSDLEINSSTSGRSSGESLQDFIENYIKSNDVSFKVPFASSTLTISGRQLDNEEIGIKLKFGSGREVEARKKSKIKKIFVPILIFILIKAITLIPLALGVLGLKTLNATQLSFVSFITALAMAVWKLCTKVNGDHQHPQIIHESYDPHHHHHIAAARADEIQGMNIAYNGQIPTQY</sequence>
<dbReference type="EMBL" id="JBDJPC010000006">
    <property type="protein sequence ID" value="KAL1498050.1"/>
    <property type="molecule type" value="Genomic_DNA"/>
</dbReference>
<dbReference type="AlphaFoldDB" id="A0ABD1ENH1"/>
<comment type="caution">
    <text evidence="3">The sequence shown here is derived from an EMBL/GenBank/DDBJ whole genome shotgun (WGS) entry which is preliminary data.</text>
</comment>
<organism evidence="3 4">
    <name type="scientific">Hypothenemus hampei</name>
    <name type="common">Coffee berry borer</name>
    <dbReference type="NCBI Taxonomy" id="57062"/>
    <lineage>
        <taxon>Eukaryota</taxon>
        <taxon>Metazoa</taxon>
        <taxon>Ecdysozoa</taxon>
        <taxon>Arthropoda</taxon>
        <taxon>Hexapoda</taxon>
        <taxon>Insecta</taxon>
        <taxon>Pterygota</taxon>
        <taxon>Neoptera</taxon>
        <taxon>Endopterygota</taxon>
        <taxon>Coleoptera</taxon>
        <taxon>Polyphaga</taxon>
        <taxon>Cucujiformia</taxon>
        <taxon>Curculionidae</taxon>
        <taxon>Scolytinae</taxon>
        <taxon>Hypothenemus</taxon>
    </lineage>
</organism>
<reference evidence="3 4" key="1">
    <citation type="submission" date="2024-05" db="EMBL/GenBank/DDBJ databases">
        <title>Genetic variation in Jamaican populations of the coffee berry borer (Hypothenemus hampei).</title>
        <authorList>
            <person name="Errbii M."/>
            <person name="Myrie A."/>
        </authorList>
    </citation>
    <scope>NUCLEOTIDE SEQUENCE [LARGE SCALE GENOMIC DNA]</scope>
    <source>
        <strain evidence="3">JA-Hopewell-2020-01-JO</strain>
        <tissue evidence="3">Whole body</tissue>
    </source>
</reference>
<name>A0ABD1ENH1_HYPHA</name>
<evidence type="ECO:0000313" key="4">
    <source>
        <dbReference type="Proteomes" id="UP001566132"/>
    </source>
</evidence>
<evidence type="ECO:0000313" key="3">
    <source>
        <dbReference type="EMBL" id="KAL1498050.1"/>
    </source>
</evidence>
<feature type="transmembrane region" description="Helical" evidence="1">
    <location>
        <begin position="140"/>
        <end position="159"/>
    </location>
</feature>
<dbReference type="PANTHER" id="PTHR21879">
    <property type="entry name" value="FI03362P-RELATED-RELATED"/>
    <property type="match status" value="1"/>
</dbReference>
<keyword evidence="1" id="KW-0472">Membrane</keyword>
<feature type="signal peptide" evidence="2">
    <location>
        <begin position="1"/>
        <end position="17"/>
    </location>
</feature>
<dbReference type="PANTHER" id="PTHR21879:SF6">
    <property type="entry name" value="OSIRIS 19, ISOFORM A"/>
    <property type="match status" value="1"/>
</dbReference>
<dbReference type="Proteomes" id="UP001566132">
    <property type="component" value="Unassembled WGS sequence"/>
</dbReference>
<dbReference type="InterPro" id="IPR012464">
    <property type="entry name" value="DUF1676"/>
</dbReference>
<proteinExistence type="predicted"/>
<feature type="transmembrane region" description="Helical" evidence="1">
    <location>
        <begin position="110"/>
        <end position="133"/>
    </location>
</feature>
<feature type="chain" id="PRO_5044815467" description="Osiris 19" evidence="2">
    <location>
        <begin position="18"/>
        <end position="208"/>
    </location>
</feature>
<protein>
    <recommendedName>
        <fullName evidence="5">Osiris 19</fullName>
    </recommendedName>
</protein>
<evidence type="ECO:0000256" key="1">
    <source>
        <dbReference type="SAM" id="Phobius"/>
    </source>
</evidence>
<keyword evidence="1" id="KW-0812">Transmembrane</keyword>
<evidence type="ECO:0000256" key="2">
    <source>
        <dbReference type="SAM" id="SignalP"/>
    </source>
</evidence>
<keyword evidence="4" id="KW-1185">Reference proteome</keyword>
<evidence type="ECO:0008006" key="5">
    <source>
        <dbReference type="Google" id="ProtNLM"/>
    </source>
</evidence>
<keyword evidence="2" id="KW-0732">Signal</keyword>
<gene>
    <name evidence="3" type="ORF">ABEB36_008910</name>
</gene>
<dbReference type="Pfam" id="PF07898">
    <property type="entry name" value="DUF1676"/>
    <property type="match status" value="1"/>
</dbReference>